<comment type="cofactor">
    <cofactor evidence="8">
        <name>Zn(2+)</name>
        <dbReference type="ChEBI" id="CHEBI:29105"/>
    </cofactor>
</comment>
<dbReference type="Pfam" id="PF01447">
    <property type="entry name" value="Peptidase_M4"/>
    <property type="match status" value="1"/>
</dbReference>
<evidence type="ECO:0000313" key="13">
    <source>
        <dbReference type="Proteomes" id="UP000256541"/>
    </source>
</evidence>
<feature type="region of interest" description="Disordered" evidence="9">
    <location>
        <begin position="45"/>
        <end position="120"/>
    </location>
</feature>
<evidence type="ECO:0000313" key="12">
    <source>
        <dbReference type="EMBL" id="RFA13836.1"/>
    </source>
</evidence>
<dbReference type="GO" id="GO:0006508">
    <property type="term" value="P:proteolysis"/>
    <property type="evidence" value="ECO:0007669"/>
    <property type="project" value="UniProtKB-KW"/>
</dbReference>
<sequence>MIHSIVPPYLLEKIAQTDDGRMVRAARSARRALLARDSVLDARATAGAESAHTGAGSKAPHGGSPSVAATLGRRDAAASPESTAEAGAVAATPTPSRTIFDAHNTEQLPGTRVRTEGSAAPSDVTVTEAYDGLGATFELYEKAFGRNSIDAKGLPLLATVHYGEDYDNAYWDGQRMVFGDGDGEIFGRFTASVSVIGHELSHGVTQFTAGLEYQGQSGALNESYSDVMGALVEQFQKKQSAGEASWLIGEGLFTAVVQGKALRSMISPGTAYDDNMLGKDPQPADMAHYVDTTDDNGGVHLNSGIPNRAFALATIEIGGFAWETAGQVWYDTITGPLASDVDFTTFARATVAAATARFGSGSAETKAVRAGWLKVGVLEDGAAG</sequence>
<keyword evidence="6 8" id="KW-0482">Metalloprotease</keyword>
<keyword evidence="5 8" id="KW-0862">Zinc</keyword>
<dbReference type="SUPFAM" id="SSF55486">
    <property type="entry name" value="Metalloproteases ('zincins'), catalytic domain"/>
    <property type="match status" value="1"/>
</dbReference>
<dbReference type="InterPro" id="IPR001570">
    <property type="entry name" value="Peptidase_M4_C_domain"/>
</dbReference>
<protein>
    <recommendedName>
        <fullName evidence="8">Neutral metalloproteinase</fullName>
        <ecNumber evidence="8">3.4.24.-</ecNumber>
    </recommendedName>
</protein>
<dbReference type="Proteomes" id="UP000256541">
    <property type="component" value="Unassembled WGS sequence"/>
</dbReference>
<dbReference type="EMBL" id="NBXB01000031">
    <property type="protein sequence ID" value="RFA13836.1"/>
    <property type="molecule type" value="Genomic_DNA"/>
</dbReference>
<comment type="function">
    <text evidence="8">Extracellular zinc metalloprotease.</text>
</comment>
<dbReference type="RefSeq" id="WP_116411898.1">
    <property type="nucleotide sequence ID" value="NZ_NBXB01000031.1"/>
</dbReference>
<evidence type="ECO:0000256" key="8">
    <source>
        <dbReference type="RuleBase" id="RU366073"/>
    </source>
</evidence>
<feature type="active site" description="Proton donor" evidence="7">
    <location>
        <position position="300"/>
    </location>
</feature>
<keyword evidence="8" id="KW-0964">Secreted</keyword>
<evidence type="ECO:0000256" key="7">
    <source>
        <dbReference type="PIRSR" id="PIRSR623612-1"/>
    </source>
</evidence>
<evidence type="ECO:0000256" key="9">
    <source>
        <dbReference type="SAM" id="MobiDB-lite"/>
    </source>
</evidence>
<dbReference type="AlphaFoldDB" id="A0A3E0VVG8"/>
<comment type="caution">
    <text evidence="12">The sequence shown here is derived from an EMBL/GenBank/DDBJ whole genome shotgun (WGS) entry which is preliminary data.</text>
</comment>
<feature type="domain" description="Peptidase M4 C-terminal" evidence="11">
    <location>
        <begin position="209"/>
        <end position="377"/>
    </location>
</feature>
<evidence type="ECO:0000256" key="6">
    <source>
        <dbReference type="ARBA" id="ARBA00023049"/>
    </source>
</evidence>
<evidence type="ECO:0000259" key="10">
    <source>
        <dbReference type="Pfam" id="PF01447"/>
    </source>
</evidence>
<comment type="similarity">
    <text evidence="1 8">Belongs to the peptidase M4 family.</text>
</comment>
<dbReference type="InterPro" id="IPR013856">
    <property type="entry name" value="Peptidase_M4_domain"/>
</dbReference>
<dbReference type="GO" id="GO:0005576">
    <property type="term" value="C:extracellular region"/>
    <property type="evidence" value="ECO:0007669"/>
    <property type="project" value="UniProtKB-SubCell"/>
</dbReference>
<evidence type="ECO:0000256" key="1">
    <source>
        <dbReference type="ARBA" id="ARBA00009388"/>
    </source>
</evidence>
<keyword evidence="3" id="KW-0479">Metal-binding</keyword>
<evidence type="ECO:0000256" key="3">
    <source>
        <dbReference type="ARBA" id="ARBA00022723"/>
    </source>
</evidence>
<dbReference type="CDD" id="cd09597">
    <property type="entry name" value="M4_TLP"/>
    <property type="match status" value="1"/>
</dbReference>
<accession>A0A3E0VVG8</accession>
<dbReference type="Gene3D" id="3.10.170.10">
    <property type="match status" value="1"/>
</dbReference>
<dbReference type="InterPro" id="IPR052759">
    <property type="entry name" value="Metalloprotease_M4"/>
</dbReference>
<dbReference type="Gene3D" id="1.10.390.10">
    <property type="entry name" value="Neutral Protease Domain 2"/>
    <property type="match status" value="1"/>
</dbReference>
<dbReference type="PANTHER" id="PTHR43579:SF1">
    <property type="entry name" value="NEUTRAL METALLOPROTEINASE"/>
    <property type="match status" value="1"/>
</dbReference>
<organism evidence="12 13">
    <name type="scientific">Subtercola boreus</name>
    <dbReference type="NCBI Taxonomy" id="120213"/>
    <lineage>
        <taxon>Bacteria</taxon>
        <taxon>Bacillati</taxon>
        <taxon>Actinomycetota</taxon>
        <taxon>Actinomycetes</taxon>
        <taxon>Micrococcales</taxon>
        <taxon>Microbacteriaceae</taxon>
        <taxon>Subtercola</taxon>
    </lineage>
</organism>
<dbReference type="Pfam" id="PF02868">
    <property type="entry name" value="Peptidase_M4_C"/>
    <property type="match status" value="1"/>
</dbReference>
<dbReference type="GO" id="GO:0004222">
    <property type="term" value="F:metalloendopeptidase activity"/>
    <property type="evidence" value="ECO:0007669"/>
    <property type="project" value="UniProtKB-UniRule"/>
</dbReference>
<keyword evidence="4 8" id="KW-0378">Hydrolase</keyword>
<reference evidence="12 13" key="1">
    <citation type="submission" date="2017-04" db="EMBL/GenBank/DDBJ databases">
        <title>Comparative genome analysis of Subtercola boreus.</title>
        <authorList>
            <person name="Cho Y.-J."/>
            <person name="Cho A."/>
            <person name="Kim O.-S."/>
            <person name="Lee J.-I."/>
        </authorList>
    </citation>
    <scope>NUCLEOTIDE SEQUENCE [LARGE SCALE GENOMIC DNA]</scope>
    <source>
        <strain evidence="12 13">P27479</strain>
    </source>
</reference>
<evidence type="ECO:0000259" key="11">
    <source>
        <dbReference type="Pfam" id="PF02868"/>
    </source>
</evidence>
<gene>
    <name evidence="12" type="ORF">B7R22_11465</name>
</gene>
<evidence type="ECO:0000256" key="4">
    <source>
        <dbReference type="ARBA" id="ARBA00022801"/>
    </source>
</evidence>
<keyword evidence="2 8" id="KW-0645">Protease</keyword>
<dbReference type="PANTHER" id="PTHR43579">
    <property type="match status" value="1"/>
</dbReference>
<feature type="active site" evidence="7">
    <location>
        <position position="199"/>
    </location>
</feature>
<dbReference type="EC" id="3.4.24.-" evidence="8"/>
<dbReference type="GO" id="GO:0046872">
    <property type="term" value="F:metal ion binding"/>
    <property type="evidence" value="ECO:0007669"/>
    <property type="project" value="UniProtKB-UniRule"/>
</dbReference>
<comment type="subcellular location">
    <subcellularLocation>
        <location evidence="8">Secreted</location>
    </subcellularLocation>
</comment>
<name>A0A3E0VVG8_9MICO</name>
<evidence type="ECO:0000256" key="5">
    <source>
        <dbReference type="ARBA" id="ARBA00022833"/>
    </source>
</evidence>
<dbReference type="PRINTS" id="PR00730">
    <property type="entry name" value="THERMOLYSIN"/>
</dbReference>
<dbReference type="InterPro" id="IPR027268">
    <property type="entry name" value="Peptidase_M4/M1_CTD_sf"/>
</dbReference>
<evidence type="ECO:0000256" key="2">
    <source>
        <dbReference type="ARBA" id="ARBA00022670"/>
    </source>
</evidence>
<feature type="domain" description="Peptidase M4" evidence="10">
    <location>
        <begin position="100"/>
        <end position="206"/>
    </location>
</feature>
<dbReference type="OrthoDB" id="291295at2"/>
<proteinExistence type="inferred from homology"/>
<dbReference type="InterPro" id="IPR023612">
    <property type="entry name" value="Peptidase_M4"/>
</dbReference>